<dbReference type="InterPro" id="IPR056823">
    <property type="entry name" value="TEN-like_YD-shell"/>
</dbReference>
<accession>A0A368KR23</accession>
<keyword evidence="1" id="KW-0677">Repeat</keyword>
<dbReference type="PANTHER" id="PTHR32305:SF15">
    <property type="entry name" value="PROTEIN RHSA-RELATED"/>
    <property type="match status" value="1"/>
</dbReference>
<gene>
    <name evidence="3" type="ORF">DTL42_19200</name>
</gene>
<evidence type="ECO:0000256" key="1">
    <source>
        <dbReference type="ARBA" id="ARBA00022737"/>
    </source>
</evidence>
<reference evidence="3 4" key="1">
    <citation type="submission" date="2018-07" db="EMBL/GenBank/DDBJ databases">
        <title>Comparative genomes isolates from brazilian mangrove.</title>
        <authorList>
            <person name="De Araujo J.E."/>
            <person name="Taketani R.G."/>
            <person name="Silva M.C.P."/>
            <person name="Lourenco M.V."/>
            <person name="Oliveira V.M."/>
            <person name="Andreote F.D."/>
        </authorList>
    </citation>
    <scope>NUCLEOTIDE SEQUENCE [LARGE SCALE GENOMIC DNA]</scope>
    <source>
        <strain evidence="3 4">HEX PRIS-MGV</strain>
    </source>
</reference>
<proteinExistence type="predicted"/>
<dbReference type="PANTHER" id="PTHR32305">
    <property type="match status" value="1"/>
</dbReference>
<organism evidence="3 4">
    <name type="scientific">Bremerella cremea</name>
    <dbReference type="NCBI Taxonomy" id="1031537"/>
    <lineage>
        <taxon>Bacteria</taxon>
        <taxon>Pseudomonadati</taxon>
        <taxon>Planctomycetota</taxon>
        <taxon>Planctomycetia</taxon>
        <taxon>Pirellulales</taxon>
        <taxon>Pirellulaceae</taxon>
        <taxon>Bremerella</taxon>
    </lineage>
</organism>
<dbReference type="InterPro" id="IPR022385">
    <property type="entry name" value="Rhs_assc_core"/>
</dbReference>
<protein>
    <submittedName>
        <fullName evidence="3">RHS repeat-associated core domain-containing protein</fullName>
    </submittedName>
</protein>
<dbReference type="AlphaFoldDB" id="A0A368KR23"/>
<dbReference type="NCBIfam" id="TIGR03696">
    <property type="entry name" value="Rhs_assc_core"/>
    <property type="match status" value="1"/>
</dbReference>
<dbReference type="Pfam" id="PF25023">
    <property type="entry name" value="TEN_YD-shell"/>
    <property type="match status" value="1"/>
</dbReference>
<evidence type="ECO:0000313" key="4">
    <source>
        <dbReference type="Proteomes" id="UP000253562"/>
    </source>
</evidence>
<dbReference type="OrthoDB" id="292779at2"/>
<dbReference type="InterPro" id="IPR050708">
    <property type="entry name" value="T6SS_VgrG/RHS"/>
</dbReference>
<evidence type="ECO:0000313" key="3">
    <source>
        <dbReference type="EMBL" id="RCS43282.1"/>
    </source>
</evidence>
<comment type="caution">
    <text evidence="3">The sequence shown here is derived from an EMBL/GenBank/DDBJ whole genome shotgun (WGS) entry which is preliminary data.</text>
</comment>
<name>A0A368KR23_9BACT</name>
<dbReference type="Gene3D" id="2.180.10.10">
    <property type="entry name" value="RHS repeat-associated core"/>
    <property type="match status" value="1"/>
</dbReference>
<dbReference type="Proteomes" id="UP000253562">
    <property type="component" value="Unassembled WGS sequence"/>
</dbReference>
<feature type="domain" description="Teneurin-like YD-shell" evidence="2">
    <location>
        <begin position="8"/>
        <end position="171"/>
    </location>
</feature>
<dbReference type="RefSeq" id="WP_114371025.1">
    <property type="nucleotide sequence ID" value="NZ_QPEX01000039.1"/>
</dbReference>
<evidence type="ECO:0000259" key="2">
    <source>
        <dbReference type="Pfam" id="PF25023"/>
    </source>
</evidence>
<dbReference type="EMBL" id="QPEX01000039">
    <property type="protein sequence ID" value="RCS43282.1"/>
    <property type="molecule type" value="Genomic_DNA"/>
</dbReference>
<sequence>MTDYNASDVKQQQVAYTYDLFNRLIGRKLDSDGDGTVDQSGTFIYDGDQIMLQIDDNGEVDHRLLWRANVDQLLADENASGDVYWALTDHLNTVHDWAEYDDLTDTTSVVNHIAYDAFGNVLSETNATLDTTGFGFTARYFDEATGLQYNTNRWYNAQLGRWMSPDPIGFEAGDENLYRYVGNEVTVFTDPSGLEE</sequence>
<dbReference type="PRINTS" id="PR00394">
    <property type="entry name" value="RHSPROTEIN"/>
</dbReference>